<name>A0AB35IHX1_9FIRM</name>
<dbReference type="RefSeq" id="WP_003537847.1">
    <property type="nucleotide sequence ID" value="NZ_BAABXX010000001.1"/>
</dbReference>
<sequence>MDTIKPLKRAISLYKKYVFKKIEPHYDNPTDDVIYMKLVF</sequence>
<proteinExistence type="predicted"/>
<reference evidence="1" key="1">
    <citation type="submission" date="2023-01" db="EMBL/GenBank/DDBJ databases">
        <title>Human gut microbiome strain richness.</title>
        <authorList>
            <person name="Chen-Liaw A."/>
        </authorList>
    </citation>
    <scope>NUCLEOTIDE SEQUENCE</scope>
    <source>
        <strain evidence="1">1001217st2_G6_1001217B_191108</strain>
    </source>
</reference>
<comment type="caution">
    <text evidence="1">The sequence shown here is derived from an EMBL/GenBank/DDBJ whole genome shotgun (WGS) entry which is preliminary data.</text>
</comment>
<dbReference type="Proteomes" id="UP001211987">
    <property type="component" value="Unassembled WGS sequence"/>
</dbReference>
<protein>
    <submittedName>
        <fullName evidence="1">Uncharacterized protein</fullName>
    </submittedName>
</protein>
<dbReference type="EMBL" id="JAQLKE010000007">
    <property type="protein sequence ID" value="MDB7083385.1"/>
    <property type="molecule type" value="Genomic_DNA"/>
</dbReference>
<evidence type="ECO:0000313" key="2">
    <source>
        <dbReference type="Proteomes" id="UP001211987"/>
    </source>
</evidence>
<organism evidence="1 2">
    <name type="scientific">Thomasclavelia ramosa</name>
    <dbReference type="NCBI Taxonomy" id="1547"/>
    <lineage>
        <taxon>Bacteria</taxon>
        <taxon>Bacillati</taxon>
        <taxon>Bacillota</taxon>
        <taxon>Erysipelotrichia</taxon>
        <taxon>Erysipelotrichales</taxon>
        <taxon>Coprobacillaceae</taxon>
        <taxon>Thomasclavelia</taxon>
    </lineage>
</organism>
<accession>A0AB35IHX1</accession>
<gene>
    <name evidence="1" type="ORF">PM738_06205</name>
</gene>
<dbReference type="AlphaFoldDB" id="A0AB35IHX1"/>
<evidence type="ECO:0000313" key="1">
    <source>
        <dbReference type="EMBL" id="MDB7083385.1"/>
    </source>
</evidence>